<dbReference type="STRING" id="1325734.A0A428PZF7"/>
<dbReference type="GO" id="GO:0005975">
    <property type="term" value="P:carbohydrate metabolic process"/>
    <property type="evidence" value="ECO:0007669"/>
    <property type="project" value="InterPro"/>
</dbReference>
<dbReference type="OrthoDB" id="25131at2759"/>
<dbReference type="GO" id="GO:0004553">
    <property type="term" value="F:hydrolase activity, hydrolyzing O-glycosyl compounds"/>
    <property type="evidence" value="ECO:0007669"/>
    <property type="project" value="InterPro"/>
</dbReference>
<proteinExistence type="predicted"/>
<dbReference type="Gene3D" id="2.60.120.200">
    <property type="match status" value="1"/>
</dbReference>
<feature type="signal peptide" evidence="1">
    <location>
        <begin position="1"/>
        <end position="19"/>
    </location>
</feature>
<accession>A0A428PZF7</accession>
<dbReference type="EMBL" id="NKCI01000074">
    <property type="protein sequence ID" value="RSL58426.1"/>
    <property type="molecule type" value="Genomic_DNA"/>
</dbReference>
<sequence length="264" mass="29475">MHLTSYLSVAFLAFGLTVASPQGSSSTANRSPAPRFENGMYVVGRNAKFANKKVFTFPGNKLPSGLSASNYPAGDSHSFLPANVKVRNNYLELHVPGGQTRMPYKCAEVITDVQNIKYASVRTIAVFSEPAGVCNGMFFYQSDTQEIDIEWLSDPESQSNAGTRHVWFTNQDENRDGKSTYKAVTPPRNPTTTEHEYRVDWTAGLVQFYIDGKRIWQTKQDVPTESGAWIFNNWSSGDKGWSVGPPVQEAVFKIKQIEMYYNTA</sequence>
<evidence type="ECO:0000259" key="2">
    <source>
        <dbReference type="PROSITE" id="PS51762"/>
    </source>
</evidence>
<evidence type="ECO:0000313" key="4">
    <source>
        <dbReference type="Proteomes" id="UP000288168"/>
    </source>
</evidence>
<dbReference type="InterPro" id="IPR013320">
    <property type="entry name" value="ConA-like_dom_sf"/>
</dbReference>
<dbReference type="PROSITE" id="PS51762">
    <property type="entry name" value="GH16_2"/>
    <property type="match status" value="1"/>
</dbReference>
<keyword evidence="4" id="KW-1185">Reference proteome</keyword>
<keyword evidence="1" id="KW-0732">Signal</keyword>
<evidence type="ECO:0000313" key="3">
    <source>
        <dbReference type="EMBL" id="RSL58426.1"/>
    </source>
</evidence>
<organism evidence="3 4">
    <name type="scientific">Fusarium duplospermum</name>
    <dbReference type="NCBI Taxonomy" id="1325734"/>
    <lineage>
        <taxon>Eukaryota</taxon>
        <taxon>Fungi</taxon>
        <taxon>Dikarya</taxon>
        <taxon>Ascomycota</taxon>
        <taxon>Pezizomycotina</taxon>
        <taxon>Sordariomycetes</taxon>
        <taxon>Hypocreomycetidae</taxon>
        <taxon>Hypocreales</taxon>
        <taxon>Nectriaceae</taxon>
        <taxon>Fusarium</taxon>
        <taxon>Fusarium solani species complex</taxon>
    </lineage>
</organism>
<evidence type="ECO:0000256" key="1">
    <source>
        <dbReference type="SAM" id="SignalP"/>
    </source>
</evidence>
<dbReference type="InterPro" id="IPR000757">
    <property type="entry name" value="Beta-glucanase-like"/>
</dbReference>
<dbReference type="CDD" id="cd00413">
    <property type="entry name" value="Glyco_hydrolase_16"/>
    <property type="match status" value="1"/>
</dbReference>
<dbReference type="PANTHER" id="PTHR38121:SF2">
    <property type="entry name" value="ACYLTRANSFERASE 3 DOMAIN-CONTAINING PROTEIN"/>
    <property type="match status" value="1"/>
</dbReference>
<name>A0A428PZF7_9HYPO</name>
<protein>
    <recommendedName>
        <fullName evidence="2">GH16 domain-containing protein</fullName>
    </recommendedName>
</protein>
<dbReference type="Pfam" id="PF00722">
    <property type="entry name" value="Glyco_hydro_16"/>
    <property type="match status" value="1"/>
</dbReference>
<feature type="chain" id="PRO_5019496281" description="GH16 domain-containing protein" evidence="1">
    <location>
        <begin position="20"/>
        <end position="264"/>
    </location>
</feature>
<dbReference type="AlphaFoldDB" id="A0A428PZF7"/>
<dbReference type="SUPFAM" id="SSF49899">
    <property type="entry name" value="Concanavalin A-like lectins/glucanases"/>
    <property type="match status" value="1"/>
</dbReference>
<reference evidence="3 4" key="1">
    <citation type="submission" date="2017-06" db="EMBL/GenBank/DDBJ databases">
        <title>Comparative genomic analysis of Ambrosia Fusariam Clade fungi.</title>
        <authorList>
            <person name="Stajich J.E."/>
            <person name="Carrillo J."/>
            <person name="Kijimoto T."/>
            <person name="Eskalen A."/>
            <person name="O'Donnell K."/>
            <person name="Kasson M."/>
        </authorList>
    </citation>
    <scope>NUCLEOTIDE SEQUENCE [LARGE SCALE GENOMIC DNA]</scope>
    <source>
        <strain evidence="3 4">NRRL62584</strain>
    </source>
</reference>
<feature type="domain" description="GH16" evidence="2">
    <location>
        <begin position="55"/>
        <end position="264"/>
    </location>
</feature>
<dbReference type="PANTHER" id="PTHR38121">
    <property type="entry name" value="GH16 DOMAIN-CONTAINING PROTEIN"/>
    <property type="match status" value="1"/>
</dbReference>
<comment type="caution">
    <text evidence="3">The sequence shown here is derived from an EMBL/GenBank/DDBJ whole genome shotgun (WGS) entry which is preliminary data.</text>
</comment>
<dbReference type="Proteomes" id="UP000288168">
    <property type="component" value="Unassembled WGS sequence"/>
</dbReference>
<gene>
    <name evidence="3" type="ORF">CEP54_007796</name>
</gene>